<dbReference type="InterPro" id="IPR002733">
    <property type="entry name" value="AMMECR1_domain"/>
</dbReference>
<feature type="domain" description="AMMECR1" evidence="1">
    <location>
        <begin position="1"/>
        <end position="222"/>
    </location>
</feature>
<dbReference type="Pfam" id="PF01871">
    <property type="entry name" value="AMMECR1"/>
    <property type="match status" value="1"/>
</dbReference>
<dbReference type="Gene3D" id="3.30.700.20">
    <property type="entry name" value="Hypothetical protein ph0010, domain 1"/>
    <property type="match status" value="1"/>
</dbReference>
<dbReference type="PANTHER" id="PTHR13016">
    <property type="entry name" value="AMMECR1 HOMOLOG"/>
    <property type="match status" value="1"/>
</dbReference>
<name>A0A0W0FKY1_MONRR</name>
<evidence type="ECO:0000313" key="3">
    <source>
        <dbReference type="Proteomes" id="UP000054988"/>
    </source>
</evidence>
<dbReference type="PANTHER" id="PTHR13016:SF0">
    <property type="entry name" value="AMME SYNDROME CANDIDATE GENE 1 PROTEIN"/>
    <property type="match status" value="1"/>
</dbReference>
<gene>
    <name evidence="2" type="ORF">WG66_10426</name>
</gene>
<sequence length="233" mass="26559">MSTKNEDCLPEHCFHAFDALYCSLIPSATPIDPTFSDDEYPLFVTWNKLSSRGNAKRLRGCIGSFDPLSLHTGLPEYALISAFRDNRFRPIQQSEFESLECAVSLLINFEDAQSYLDWEIGKHGIYISFPHPSTINSSAPSPLSSQSLLSLPSLGRKKQLTATYLPDVMPEQGWDKQEAIDSAIQKAGWNGLITEDIRRSVKLRRYQSSQYSVTWAEYLEWRQRREAEIEDNV</sequence>
<comment type="caution">
    <text evidence="2">The sequence shown here is derived from an EMBL/GenBank/DDBJ whole genome shotgun (WGS) entry which is preliminary data.</text>
</comment>
<proteinExistence type="predicted"/>
<dbReference type="InterPro" id="IPR036071">
    <property type="entry name" value="AMMECR1_dom_sf"/>
</dbReference>
<dbReference type="EMBL" id="LATX01001871">
    <property type="protein sequence ID" value="KTB36970.1"/>
    <property type="molecule type" value="Genomic_DNA"/>
</dbReference>
<dbReference type="eggNOG" id="KOG3274">
    <property type="taxonomic scope" value="Eukaryota"/>
</dbReference>
<dbReference type="SUPFAM" id="SSF143447">
    <property type="entry name" value="AMMECR1-like"/>
    <property type="match status" value="1"/>
</dbReference>
<evidence type="ECO:0000259" key="1">
    <source>
        <dbReference type="PROSITE" id="PS51112"/>
    </source>
</evidence>
<dbReference type="NCBIfam" id="TIGR00296">
    <property type="entry name" value="TIGR00296 family protein"/>
    <property type="match status" value="1"/>
</dbReference>
<dbReference type="Proteomes" id="UP000054988">
    <property type="component" value="Unassembled WGS sequence"/>
</dbReference>
<organism evidence="2 3">
    <name type="scientific">Moniliophthora roreri</name>
    <name type="common">Frosty pod rot fungus</name>
    <name type="synonym">Monilia roreri</name>
    <dbReference type="NCBI Taxonomy" id="221103"/>
    <lineage>
        <taxon>Eukaryota</taxon>
        <taxon>Fungi</taxon>
        <taxon>Dikarya</taxon>
        <taxon>Basidiomycota</taxon>
        <taxon>Agaricomycotina</taxon>
        <taxon>Agaricomycetes</taxon>
        <taxon>Agaricomycetidae</taxon>
        <taxon>Agaricales</taxon>
        <taxon>Marasmiineae</taxon>
        <taxon>Marasmiaceae</taxon>
        <taxon>Moniliophthora</taxon>
    </lineage>
</organism>
<protein>
    <recommendedName>
        <fullName evidence="1">AMMECR1 domain-containing protein</fullName>
    </recommendedName>
</protein>
<dbReference type="AlphaFoldDB" id="A0A0W0FKY1"/>
<dbReference type="InterPro" id="IPR023473">
    <property type="entry name" value="AMMECR1"/>
</dbReference>
<reference evidence="2 3" key="1">
    <citation type="submission" date="2015-12" db="EMBL/GenBank/DDBJ databases">
        <title>Draft genome sequence of Moniliophthora roreri, the causal agent of frosty pod rot of cacao.</title>
        <authorList>
            <person name="Aime M.C."/>
            <person name="Diaz-Valderrama J.R."/>
            <person name="Kijpornyongpan T."/>
            <person name="Phillips-Mora W."/>
        </authorList>
    </citation>
    <scope>NUCLEOTIDE SEQUENCE [LARGE SCALE GENOMIC DNA]</scope>
    <source>
        <strain evidence="2 3">MCA 2952</strain>
    </source>
</reference>
<dbReference type="PROSITE" id="PS51112">
    <property type="entry name" value="AMMECR1"/>
    <property type="match status" value="1"/>
</dbReference>
<evidence type="ECO:0000313" key="2">
    <source>
        <dbReference type="EMBL" id="KTB36970.1"/>
    </source>
</evidence>
<dbReference type="InterPro" id="IPR027485">
    <property type="entry name" value="AMMECR1_N"/>
</dbReference>
<accession>A0A0W0FKY1</accession>